<feature type="domain" description="Lactate/malate dehydrogenase C-terminal" evidence="2">
    <location>
        <begin position="19"/>
        <end position="95"/>
    </location>
</feature>
<gene>
    <name evidence="3" type="ORF">PoB_006335100</name>
</gene>
<evidence type="ECO:0000313" key="4">
    <source>
        <dbReference type="Proteomes" id="UP000735302"/>
    </source>
</evidence>
<dbReference type="InterPro" id="IPR010945">
    <property type="entry name" value="Malate_DH_type2"/>
</dbReference>
<keyword evidence="4" id="KW-1185">Reference proteome</keyword>
<dbReference type="EMBL" id="BLXT01007150">
    <property type="protein sequence ID" value="GFO36846.1"/>
    <property type="molecule type" value="Genomic_DNA"/>
</dbReference>
<protein>
    <submittedName>
        <fullName evidence="3">Malate dehydrogenase</fullName>
    </submittedName>
</protein>
<dbReference type="Pfam" id="PF02866">
    <property type="entry name" value="Ldh_1_C"/>
    <property type="match status" value="1"/>
</dbReference>
<dbReference type="AlphaFoldDB" id="A0AAV4CYE9"/>
<evidence type="ECO:0000256" key="1">
    <source>
        <dbReference type="ARBA" id="ARBA00023002"/>
    </source>
</evidence>
<dbReference type="Gene3D" id="3.90.110.10">
    <property type="entry name" value="Lactate dehydrogenase/glycoside hydrolase, family 4, C-terminal"/>
    <property type="match status" value="1"/>
</dbReference>
<organism evidence="3 4">
    <name type="scientific">Plakobranchus ocellatus</name>
    <dbReference type="NCBI Taxonomy" id="259542"/>
    <lineage>
        <taxon>Eukaryota</taxon>
        <taxon>Metazoa</taxon>
        <taxon>Spiralia</taxon>
        <taxon>Lophotrochozoa</taxon>
        <taxon>Mollusca</taxon>
        <taxon>Gastropoda</taxon>
        <taxon>Heterobranchia</taxon>
        <taxon>Euthyneura</taxon>
        <taxon>Panpulmonata</taxon>
        <taxon>Sacoglossa</taxon>
        <taxon>Placobranchoidea</taxon>
        <taxon>Plakobranchidae</taxon>
        <taxon>Plakobranchus</taxon>
    </lineage>
</organism>
<feature type="non-terminal residue" evidence="3">
    <location>
        <position position="98"/>
    </location>
</feature>
<sequence>MSSFFTPDLKPCNMTAVSRVDHNRASTMIARMLNIANNKVTHMTMWGNRSQEIFPDIRHAKVEVHGRVMPAYDAVKDDFYLKYKFIEVLHTRDAEIQK</sequence>
<dbReference type="InterPro" id="IPR022383">
    <property type="entry name" value="Lactate/malate_DH_C"/>
</dbReference>
<comment type="caution">
    <text evidence="3">The sequence shown here is derived from an EMBL/GenBank/DDBJ whole genome shotgun (WGS) entry which is preliminary data.</text>
</comment>
<dbReference type="InterPro" id="IPR015955">
    <property type="entry name" value="Lactate_DH/Glyco_Ohase_4_C"/>
</dbReference>
<reference evidence="3 4" key="1">
    <citation type="journal article" date="2021" name="Elife">
        <title>Chloroplast acquisition without the gene transfer in kleptoplastic sea slugs, Plakobranchus ocellatus.</title>
        <authorList>
            <person name="Maeda T."/>
            <person name="Takahashi S."/>
            <person name="Yoshida T."/>
            <person name="Shimamura S."/>
            <person name="Takaki Y."/>
            <person name="Nagai Y."/>
            <person name="Toyoda A."/>
            <person name="Suzuki Y."/>
            <person name="Arimoto A."/>
            <person name="Ishii H."/>
            <person name="Satoh N."/>
            <person name="Nishiyama T."/>
            <person name="Hasebe M."/>
            <person name="Maruyama T."/>
            <person name="Minagawa J."/>
            <person name="Obokata J."/>
            <person name="Shigenobu S."/>
        </authorList>
    </citation>
    <scope>NUCLEOTIDE SEQUENCE [LARGE SCALE GENOMIC DNA]</scope>
</reference>
<dbReference type="GO" id="GO:0016615">
    <property type="term" value="F:malate dehydrogenase activity"/>
    <property type="evidence" value="ECO:0007669"/>
    <property type="project" value="InterPro"/>
</dbReference>
<dbReference type="Proteomes" id="UP000735302">
    <property type="component" value="Unassembled WGS sequence"/>
</dbReference>
<dbReference type="SUPFAM" id="SSF56327">
    <property type="entry name" value="LDH C-terminal domain-like"/>
    <property type="match status" value="1"/>
</dbReference>
<evidence type="ECO:0000313" key="3">
    <source>
        <dbReference type="EMBL" id="GFO36846.1"/>
    </source>
</evidence>
<proteinExistence type="predicted"/>
<dbReference type="PANTHER" id="PTHR23382">
    <property type="entry name" value="MALATE DEHYDROGENASE"/>
    <property type="match status" value="1"/>
</dbReference>
<dbReference type="GO" id="GO:0006108">
    <property type="term" value="P:malate metabolic process"/>
    <property type="evidence" value="ECO:0007669"/>
    <property type="project" value="InterPro"/>
</dbReference>
<dbReference type="GO" id="GO:0016616">
    <property type="term" value="F:oxidoreductase activity, acting on the CH-OH group of donors, NAD or NADP as acceptor"/>
    <property type="evidence" value="ECO:0007669"/>
    <property type="project" value="InterPro"/>
</dbReference>
<name>A0AAV4CYE9_9GAST</name>
<keyword evidence="1" id="KW-0560">Oxidoreductase</keyword>
<accession>A0AAV4CYE9</accession>
<evidence type="ECO:0000259" key="2">
    <source>
        <dbReference type="Pfam" id="PF02866"/>
    </source>
</evidence>